<evidence type="ECO:0000256" key="6">
    <source>
        <dbReference type="SAM" id="Phobius"/>
    </source>
</evidence>
<feature type="transmembrane region" description="Helical" evidence="6">
    <location>
        <begin position="147"/>
        <end position="169"/>
    </location>
</feature>
<protein>
    <recommendedName>
        <fullName evidence="8">CFEM domain-containing protein</fullName>
    </recommendedName>
</protein>
<reference evidence="9 10" key="1">
    <citation type="journal article" date="2016" name="Mol. Biol. Evol.">
        <title>Comparative Genomics of Early-Diverging Mushroom-Forming Fungi Provides Insights into the Origins of Lignocellulose Decay Capabilities.</title>
        <authorList>
            <person name="Nagy L.G."/>
            <person name="Riley R."/>
            <person name="Tritt A."/>
            <person name="Adam C."/>
            <person name="Daum C."/>
            <person name="Floudas D."/>
            <person name="Sun H."/>
            <person name="Yadav J.S."/>
            <person name="Pangilinan J."/>
            <person name="Larsson K.H."/>
            <person name="Matsuura K."/>
            <person name="Barry K."/>
            <person name="Labutti K."/>
            <person name="Kuo R."/>
            <person name="Ohm R.A."/>
            <person name="Bhattacharya S.S."/>
            <person name="Shirouzu T."/>
            <person name="Yoshinaga Y."/>
            <person name="Martin F.M."/>
            <person name="Grigoriev I.V."/>
            <person name="Hibbett D.S."/>
        </authorList>
    </citation>
    <scope>NUCLEOTIDE SEQUENCE [LARGE SCALE GENOMIC DNA]</scope>
    <source>
        <strain evidence="9 10">HHB12029</strain>
    </source>
</reference>
<feature type="compositionally biased region" description="Low complexity" evidence="5">
    <location>
        <begin position="98"/>
        <end position="141"/>
    </location>
</feature>
<dbReference type="Proteomes" id="UP000077266">
    <property type="component" value="Unassembled WGS sequence"/>
</dbReference>
<feature type="signal peptide" evidence="7">
    <location>
        <begin position="1"/>
        <end position="20"/>
    </location>
</feature>
<evidence type="ECO:0000313" key="10">
    <source>
        <dbReference type="Proteomes" id="UP000077266"/>
    </source>
</evidence>
<organism evidence="9 10">
    <name type="scientific">Exidia glandulosa HHB12029</name>
    <dbReference type="NCBI Taxonomy" id="1314781"/>
    <lineage>
        <taxon>Eukaryota</taxon>
        <taxon>Fungi</taxon>
        <taxon>Dikarya</taxon>
        <taxon>Basidiomycota</taxon>
        <taxon>Agaricomycotina</taxon>
        <taxon>Agaricomycetes</taxon>
        <taxon>Auriculariales</taxon>
        <taxon>Exidiaceae</taxon>
        <taxon>Exidia</taxon>
    </lineage>
</organism>
<feature type="domain" description="CFEM" evidence="8">
    <location>
        <begin position="6"/>
        <end position="120"/>
    </location>
</feature>
<dbReference type="InParanoid" id="A0A165PLY8"/>
<dbReference type="GO" id="GO:0005576">
    <property type="term" value="C:extracellular region"/>
    <property type="evidence" value="ECO:0007669"/>
    <property type="project" value="UniProtKB-SubCell"/>
</dbReference>
<evidence type="ECO:0000256" key="7">
    <source>
        <dbReference type="SAM" id="SignalP"/>
    </source>
</evidence>
<dbReference type="PROSITE" id="PS52012">
    <property type="entry name" value="CFEM"/>
    <property type="match status" value="1"/>
</dbReference>
<keyword evidence="6" id="KW-1133">Transmembrane helix</keyword>
<keyword evidence="2" id="KW-0964">Secreted</keyword>
<dbReference type="OrthoDB" id="3043317at2759"/>
<accession>A0A165PLY8</accession>
<evidence type="ECO:0000259" key="8">
    <source>
        <dbReference type="PROSITE" id="PS52012"/>
    </source>
</evidence>
<evidence type="ECO:0000256" key="5">
    <source>
        <dbReference type="SAM" id="MobiDB-lite"/>
    </source>
</evidence>
<keyword evidence="10" id="KW-1185">Reference proteome</keyword>
<dbReference type="EMBL" id="KV425888">
    <property type="protein sequence ID" value="KZW02361.1"/>
    <property type="molecule type" value="Genomic_DNA"/>
</dbReference>
<evidence type="ECO:0000256" key="2">
    <source>
        <dbReference type="ARBA" id="ARBA00022525"/>
    </source>
</evidence>
<keyword evidence="3 7" id="KW-0732">Signal</keyword>
<comment type="subcellular location">
    <subcellularLocation>
        <location evidence="1">Secreted</location>
    </subcellularLocation>
</comment>
<gene>
    <name evidence="9" type="ORF">EXIGLDRAFT_829257</name>
</gene>
<sequence length="171" mass="16573">MRASISFILALSALSVSVLAQDGDSGGLSADQQCLLNCGLEGLKTTTCTPGEDDYLPCICSSTTYSPAVDACLDRTCAANNLKDIAHAGLKEQCDTVATGPSSHASSTGTPTGSTASSAGSSTPSGTTTGTTTAGGSPEPSQSEGGGAGAAIAVNGAIAAVVAALLSFIHT</sequence>
<keyword evidence="4" id="KW-1015">Disulfide bond</keyword>
<keyword evidence="6" id="KW-0812">Transmembrane</keyword>
<evidence type="ECO:0000313" key="9">
    <source>
        <dbReference type="EMBL" id="KZW02361.1"/>
    </source>
</evidence>
<dbReference type="AlphaFoldDB" id="A0A165PLY8"/>
<feature type="region of interest" description="Disordered" evidence="5">
    <location>
        <begin position="97"/>
        <end position="147"/>
    </location>
</feature>
<proteinExistence type="predicted"/>
<evidence type="ECO:0000256" key="1">
    <source>
        <dbReference type="ARBA" id="ARBA00004613"/>
    </source>
</evidence>
<keyword evidence="6" id="KW-0472">Membrane</keyword>
<evidence type="ECO:0000256" key="4">
    <source>
        <dbReference type="ARBA" id="ARBA00023157"/>
    </source>
</evidence>
<feature type="chain" id="PRO_5007864081" description="CFEM domain-containing protein" evidence="7">
    <location>
        <begin position="21"/>
        <end position="171"/>
    </location>
</feature>
<evidence type="ECO:0000256" key="3">
    <source>
        <dbReference type="ARBA" id="ARBA00022729"/>
    </source>
</evidence>
<name>A0A165PLY8_EXIGL</name>
<dbReference type="InterPro" id="IPR008427">
    <property type="entry name" value="Extracellular_membr_CFEM_dom"/>
</dbReference>